<dbReference type="Gene3D" id="3.40.50.980">
    <property type="match status" value="2"/>
</dbReference>
<accession>A0A0P9GKU8</accession>
<dbReference type="FunFam" id="3.30.559.10:FF:000012">
    <property type="entry name" value="Non-ribosomal peptide synthetase"/>
    <property type="match status" value="1"/>
</dbReference>
<dbReference type="FunFam" id="3.40.50.980:FF:000001">
    <property type="entry name" value="Non-ribosomal peptide synthetase"/>
    <property type="match status" value="1"/>
</dbReference>
<dbReference type="InterPro" id="IPR001031">
    <property type="entry name" value="Thioesterase"/>
</dbReference>
<dbReference type="PANTHER" id="PTHR45527:SF1">
    <property type="entry name" value="FATTY ACID SYNTHASE"/>
    <property type="match status" value="1"/>
</dbReference>
<dbReference type="PATRIC" id="fig|199198.5.peg.3934"/>
<evidence type="ECO:0000259" key="4">
    <source>
        <dbReference type="PROSITE" id="PS50075"/>
    </source>
</evidence>
<dbReference type="Gene3D" id="2.30.38.10">
    <property type="entry name" value="Luciferase, Domain 3"/>
    <property type="match status" value="1"/>
</dbReference>
<dbReference type="GO" id="GO:0043041">
    <property type="term" value="P:amino acid activation for nonribosomal peptide biosynthetic process"/>
    <property type="evidence" value="ECO:0007669"/>
    <property type="project" value="TreeGrafter"/>
</dbReference>
<dbReference type="InterPro" id="IPR001242">
    <property type="entry name" value="Condensation_dom"/>
</dbReference>
<dbReference type="Gene3D" id="1.10.10.1830">
    <property type="entry name" value="Non-ribosomal peptide synthase, adenylation domain"/>
    <property type="match status" value="1"/>
</dbReference>
<evidence type="ECO:0000313" key="5">
    <source>
        <dbReference type="EMBL" id="KPW10969.1"/>
    </source>
</evidence>
<dbReference type="Pfam" id="PF00550">
    <property type="entry name" value="PP-binding"/>
    <property type="match status" value="1"/>
</dbReference>
<evidence type="ECO:0000313" key="6">
    <source>
        <dbReference type="Proteomes" id="UP000050297"/>
    </source>
</evidence>
<feature type="domain" description="Carrier" evidence="4">
    <location>
        <begin position="1131"/>
        <end position="1206"/>
    </location>
</feature>
<dbReference type="GO" id="GO:0031177">
    <property type="term" value="F:phosphopantetheine binding"/>
    <property type="evidence" value="ECO:0007669"/>
    <property type="project" value="TreeGrafter"/>
</dbReference>
<keyword evidence="3" id="KW-0597">Phosphoprotein</keyword>
<dbReference type="InterPro" id="IPR045851">
    <property type="entry name" value="AMP-bd_C_sf"/>
</dbReference>
<dbReference type="Pfam" id="PF00668">
    <property type="entry name" value="Condensation"/>
    <property type="match status" value="1"/>
</dbReference>
<proteinExistence type="predicted"/>
<dbReference type="SUPFAM" id="SSF53474">
    <property type="entry name" value="alpha/beta-Hydrolases"/>
    <property type="match status" value="1"/>
</dbReference>
<dbReference type="SUPFAM" id="SSF56801">
    <property type="entry name" value="Acetyl-CoA synthetase-like"/>
    <property type="match status" value="1"/>
</dbReference>
<name>A0A0P9GKU8_PSESX</name>
<dbReference type="Gene3D" id="3.30.559.10">
    <property type="entry name" value="Chloramphenicol acetyltransferase-like domain"/>
    <property type="match status" value="1"/>
</dbReference>
<dbReference type="InterPro" id="IPR010071">
    <property type="entry name" value="AA_adenyl_dom"/>
</dbReference>
<dbReference type="Pfam" id="PF00501">
    <property type="entry name" value="AMP-binding"/>
    <property type="match status" value="1"/>
</dbReference>
<dbReference type="Gene3D" id="1.10.1200.10">
    <property type="entry name" value="ACP-like"/>
    <property type="match status" value="1"/>
</dbReference>
<protein>
    <submittedName>
        <fullName evidence="5">Non-ribosomal peptide synthetase</fullName>
    </submittedName>
</protein>
<dbReference type="InterPro" id="IPR020802">
    <property type="entry name" value="TesA-like"/>
</dbReference>
<reference evidence="5 6" key="1">
    <citation type="submission" date="2015-09" db="EMBL/GenBank/DDBJ databases">
        <title>Genome announcement of multiple Pseudomonas syringae strains.</title>
        <authorList>
            <person name="Thakur S."/>
            <person name="Wang P.W."/>
            <person name="Gong Y."/>
            <person name="Weir B.S."/>
            <person name="Guttman D.S."/>
        </authorList>
    </citation>
    <scope>NUCLEOTIDE SEQUENCE [LARGE SCALE GENOMIC DNA]</scope>
    <source>
        <strain evidence="5 6">ICMP2802</strain>
    </source>
</reference>
<dbReference type="NCBIfam" id="TIGR01733">
    <property type="entry name" value="AA-adenyl-dom"/>
    <property type="match status" value="1"/>
</dbReference>
<organism evidence="5 6">
    <name type="scientific">Pseudomonas syringae pv. aceris</name>
    <dbReference type="NCBI Taxonomy" id="199198"/>
    <lineage>
        <taxon>Bacteria</taxon>
        <taxon>Pseudomonadati</taxon>
        <taxon>Pseudomonadota</taxon>
        <taxon>Gammaproteobacteria</taxon>
        <taxon>Pseudomonadales</taxon>
        <taxon>Pseudomonadaceae</taxon>
        <taxon>Pseudomonas</taxon>
        <taxon>Pseudomonas syringae</taxon>
    </lineage>
</organism>
<dbReference type="FunFam" id="3.40.50.12780:FF:000012">
    <property type="entry name" value="Non-ribosomal peptide synthetase"/>
    <property type="match status" value="1"/>
</dbReference>
<dbReference type="GO" id="GO:0003824">
    <property type="term" value="F:catalytic activity"/>
    <property type="evidence" value="ECO:0007669"/>
    <property type="project" value="InterPro"/>
</dbReference>
<dbReference type="Gene3D" id="3.40.50.1820">
    <property type="entry name" value="alpha/beta hydrolase"/>
    <property type="match status" value="1"/>
</dbReference>
<dbReference type="InterPro" id="IPR000873">
    <property type="entry name" value="AMP-dep_synth/lig_dom"/>
</dbReference>
<evidence type="ECO:0000256" key="1">
    <source>
        <dbReference type="ARBA" id="ARBA00001957"/>
    </source>
</evidence>
<keyword evidence="2" id="KW-0596">Phosphopantetheine</keyword>
<dbReference type="SUPFAM" id="SSF47336">
    <property type="entry name" value="ACP-like"/>
    <property type="match status" value="1"/>
</dbReference>
<evidence type="ECO:0000256" key="3">
    <source>
        <dbReference type="ARBA" id="ARBA00022553"/>
    </source>
</evidence>
<dbReference type="FunFam" id="3.40.50.980:FF:000002">
    <property type="entry name" value="Enterobactin synthetase component F"/>
    <property type="match status" value="1"/>
</dbReference>
<dbReference type="Gene3D" id="3.30.300.30">
    <property type="match status" value="1"/>
</dbReference>
<dbReference type="PROSITE" id="PS00455">
    <property type="entry name" value="AMP_BINDING"/>
    <property type="match status" value="1"/>
</dbReference>
<dbReference type="InterPro" id="IPR044894">
    <property type="entry name" value="TubC_N_sf"/>
</dbReference>
<dbReference type="CDD" id="cd05930">
    <property type="entry name" value="A_NRPS"/>
    <property type="match status" value="1"/>
</dbReference>
<dbReference type="InterPro" id="IPR009081">
    <property type="entry name" value="PP-bd_ACP"/>
</dbReference>
<dbReference type="Proteomes" id="UP000050297">
    <property type="component" value="Unassembled WGS sequence"/>
</dbReference>
<dbReference type="Pfam" id="PF18563">
    <property type="entry name" value="TubC_N"/>
    <property type="match status" value="1"/>
</dbReference>
<sequence length="1456" mass="159808">MSYRSRGHGAIAEHDGGGAGPWPVWHGLARRAAIVGPVRPGTESSVDLLDGGRPAHCRRTTPRAGRGVRFCCGSNGRRQRHGGDRDMNAYQLLELFGRHAVVLEVDGEKLRCKAPRGFLNDEMLQALKQHKAELIALLSGTDPAAIPRRAAGQTAVALSFSQRQLWFLDQMEPGNAFYNVPTAVLLKGVLDVSALERALNELIMRHEILRTTFASVDGEPRQIVHPAMPLVMPGVDLRDLSPTARQAHVSMAVEQQAKAPFDLASGPLLRASLLRLADEEYLWLYSVHHIIADGWSMGVILQEVTALYGDFLCGRGSSLAPLAVQYADYACWQQQRLGDEALAGQLDFWKRTLADAPPLLDMPADRPRPTVQRYVGATFSSTVDGTTLRALNALARQTQGTLFNVLIGALSVLLWRHSGQRDLCIGTPFANRSRPEIEPLIGHFVNTQVIRQRLDPQQTFAELLREVRATLLDVHAHQDVPFDRVVEAVNPPRDTAYSPLFQVMMVLQNTPGNAAQMPGLSMTPYGTGSATAKFDLAFEWVERDGVLSLLVEYNTDLFDQTSIERLSGHYRQLLEQVALNPKQPVGALTLISDAERAQILHEWNSPAPLAQPVDCVHRLIEAQVTRRQAECAVIFEGRSLSYSQLNTQANRLAHHLLTLGVGPDVRVAVCIERSLELPVALLAVLKAGGAYVPLDPDYPSGRLRHILDDTSPVVLLAQGPTRKILREALEGADCEVPILDVQADAVLWAECPSDNPQTQRVGVNADHLAYVLYTSGTTGLPKGAMVTHRGLSNLLLWCQQFCGECGSMLHKIPFGFDASAWEIFWPLLTGGRLVIARPGGHFEPGYLAQVVREQSVTAMVFVPAMLQLFLEVEEVSACHTLKDVFSGGGELSPAVARLFQQRLPHARLHNVYGPTETTVISSVWTLQPGADVPPRQLPIGRPIANTRFYVLDERDAPVPAGVTGQLHIGGAGVARGYLGLDELTAERFIDNPFVAGDRLYRSGDLARYRPDGQLEFIGRNDFQVKLRGIRLELSEIEARLDLFPGIRTSVALIVGDTAQNQRLVACCVTDSPVDESALRAHLATTLSSAVMPGAYLWLDALPLTVNGKVDRAALAAQADQDLADRQVNLGSPRDHIELTLYQIWKDLLLVPQIGIRDNFFNVGGTSIAAIKMAYEIGRAFSVEVPVRVILGHPTIEALGGWLRTGASLAAAQDNLIEFRRGAGQRNVVCIHPAGGTAFCYLSLAKELPDSIGVYGVQSPGLNPGESTEPSVEAMADAYLRRIAALTSQPLVLTGLSFGGLVAYEMARRLTAAGHRQVTVVLLDTQGSDDPGFRQQIGTVDMAEFRDKLVRFNGMYPGIEDAQVERYFHLYNHNRLAMAAYECAPQAGRIVLIQAREGFTRTQLHELRSFWRRRAGNGYKARLVNGGHWDMLESAEVHRVSQTLRQELQRFDTQEAQ</sequence>
<dbReference type="GO" id="GO:0044550">
    <property type="term" value="P:secondary metabolite biosynthetic process"/>
    <property type="evidence" value="ECO:0007669"/>
    <property type="project" value="TreeGrafter"/>
</dbReference>
<evidence type="ECO:0000256" key="2">
    <source>
        <dbReference type="ARBA" id="ARBA00022450"/>
    </source>
</evidence>
<dbReference type="PANTHER" id="PTHR45527">
    <property type="entry name" value="NONRIBOSOMAL PEPTIDE SYNTHETASE"/>
    <property type="match status" value="1"/>
</dbReference>
<dbReference type="EMBL" id="LJPM01000537">
    <property type="protein sequence ID" value="KPW10969.1"/>
    <property type="molecule type" value="Genomic_DNA"/>
</dbReference>
<dbReference type="SMART" id="SM00824">
    <property type="entry name" value="PKS_TE"/>
    <property type="match status" value="1"/>
</dbReference>
<dbReference type="InterPro" id="IPR023213">
    <property type="entry name" value="CAT-like_dom_sf"/>
</dbReference>
<gene>
    <name evidence="5" type="ORF">ALO91_102411</name>
</gene>
<dbReference type="Gene3D" id="3.30.559.30">
    <property type="entry name" value="Nonribosomal peptide synthetase, condensation domain"/>
    <property type="match status" value="1"/>
</dbReference>
<dbReference type="InterPro" id="IPR029058">
    <property type="entry name" value="AB_hydrolase_fold"/>
</dbReference>
<dbReference type="Pfam" id="PF00975">
    <property type="entry name" value="Thioesterase"/>
    <property type="match status" value="1"/>
</dbReference>
<dbReference type="SUPFAM" id="SSF52777">
    <property type="entry name" value="CoA-dependent acyltransferases"/>
    <property type="match status" value="2"/>
</dbReference>
<dbReference type="GO" id="GO:0005829">
    <property type="term" value="C:cytosol"/>
    <property type="evidence" value="ECO:0007669"/>
    <property type="project" value="TreeGrafter"/>
</dbReference>
<dbReference type="CDD" id="cd19531">
    <property type="entry name" value="LCL_NRPS-like"/>
    <property type="match status" value="1"/>
</dbReference>
<dbReference type="InterPro" id="IPR036736">
    <property type="entry name" value="ACP-like_sf"/>
</dbReference>
<comment type="caution">
    <text evidence="5">The sequence shown here is derived from an EMBL/GenBank/DDBJ whole genome shotgun (WGS) entry which is preliminary data.</text>
</comment>
<dbReference type="FunFam" id="2.30.38.10:FF:000001">
    <property type="entry name" value="Non-ribosomal peptide synthetase PvdI"/>
    <property type="match status" value="1"/>
</dbReference>
<dbReference type="PROSITE" id="PS50075">
    <property type="entry name" value="CARRIER"/>
    <property type="match status" value="1"/>
</dbReference>
<comment type="cofactor">
    <cofactor evidence="1">
        <name>pantetheine 4'-phosphate</name>
        <dbReference type="ChEBI" id="CHEBI:47942"/>
    </cofactor>
</comment>
<dbReference type="InterPro" id="IPR020845">
    <property type="entry name" value="AMP-binding_CS"/>
</dbReference>
<dbReference type="InterPro" id="IPR041464">
    <property type="entry name" value="TubC_N"/>
</dbReference>